<accession>A0A9N9KVF0</accession>
<name>A0A9N9KVF0_9HELO</name>
<feature type="domain" description="Peptidase A1" evidence="4">
    <location>
        <begin position="30"/>
        <end position="384"/>
    </location>
</feature>
<evidence type="ECO:0000256" key="1">
    <source>
        <dbReference type="ARBA" id="ARBA00007447"/>
    </source>
</evidence>
<dbReference type="SUPFAM" id="SSF50630">
    <property type="entry name" value="Acid proteases"/>
    <property type="match status" value="1"/>
</dbReference>
<feature type="transmembrane region" description="Helical" evidence="3">
    <location>
        <begin position="415"/>
        <end position="438"/>
    </location>
</feature>
<reference evidence="5" key="1">
    <citation type="submission" date="2021-07" db="EMBL/GenBank/DDBJ databases">
        <authorList>
            <person name="Durling M."/>
        </authorList>
    </citation>
    <scope>NUCLEOTIDE SEQUENCE</scope>
</reference>
<dbReference type="InterPro" id="IPR034164">
    <property type="entry name" value="Pepsin-like_dom"/>
</dbReference>
<dbReference type="CDD" id="cd05471">
    <property type="entry name" value="pepsin_like"/>
    <property type="match status" value="1"/>
</dbReference>
<dbReference type="InterPro" id="IPR001461">
    <property type="entry name" value="Aspartic_peptidase_A1"/>
</dbReference>
<sequence>MELQTRANKTPAPFSFAPSQIFEGNDGKWSTFALRVGTPEQIFHVLISTAGQETWVPVPEGCLSTDPSDCGAQRGVLPFRNQPSSGFQINALEQSSTWTPINLYELGLDKELNYTGNGQYGFDTVGLQLPQSGGVSLEHQLVAGIATKDFYLGMFGLGPKPTNFTTFNNPQGSFLWSLRNQSLIPSLSWGYTAGANYQLTRTPGSLTLGGYDASRFTPNNLTFQFSADDSKPLTLGLQAIQATNTFQGVMSLLPSGILTVIDSTVPEIWLPLAACRIFEAAFGLQYDPSTDRYLVNDTTHAALLSMNPVLTFKIGSTVDGGNNTNINLPYKAFDLQASYPIYPNTTNYFPLRRAMNDSQYTLGRTFLQEAYVIADYERSNFSVSQCVFNEKMTNDIITIKSPTEVVGKVGLQKNAIIGIVVAVVVFLAISLIGLVFWFRRRKIRRPKKGESNDQVSLDKHNTAEDERDTLVHTGPIEASADHRRFEMMGREKDLPTHELLTVDQATEMIGRDRDLAHELYTVDKVVELPAGRNGA</sequence>
<gene>
    <name evidence="5" type="ORF">HYFRA_00003549</name>
</gene>
<evidence type="ECO:0000256" key="2">
    <source>
        <dbReference type="SAM" id="MobiDB-lite"/>
    </source>
</evidence>
<evidence type="ECO:0000313" key="5">
    <source>
        <dbReference type="EMBL" id="CAG8953338.1"/>
    </source>
</evidence>
<keyword evidence="3" id="KW-0472">Membrane</keyword>
<dbReference type="InterPro" id="IPR021109">
    <property type="entry name" value="Peptidase_aspartic_dom_sf"/>
</dbReference>
<dbReference type="OrthoDB" id="4074350at2759"/>
<keyword evidence="3" id="KW-1133">Transmembrane helix</keyword>
<dbReference type="GO" id="GO:0004190">
    <property type="term" value="F:aspartic-type endopeptidase activity"/>
    <property type="evidence" value="ECO:0007669"/>
    <property type="project" value="InterPro"/>
</dbReference>
<dbReference type="PROSITE" id="PS51767">
    <property type="entry name" value="PEPTIDASE_A1"/>
    <property type="match status" value="1"/>
</dbReference>
<feature type="region of interest" description="Disordered" evidence="2">
    <location>
        <begin position="448"/>
        <end position="475"/>
    </location>
</feature>
<dbReference type="GO" id="GO:0006508">
    <property type="term" value="P:proteolysis"/>
    <property type="evidence" value="ECO:0007669"/>
    <property type="project" value="InterPro"/>
</dbReference>
<comment type="similarity">
    <text evidence="1">Belongs to the peptidase A1 family.</text>
</comment>
<dbReference type="Proteomes" id="UP000696280">
    <property type="component" value="Unassembled WGS sequence"/>
</dbReference>
<evidence type="ECO:0000256" key="3">
    <source>
        <dbReference type="SAM" id="Phobius"/>
    </source>
</evidence>
<dbReference type="Pfam" id="PF00026">
    <property type="entry name" value="Asp"/>
    <property type="match status" value="1"/>
</dbReference>
<organism evidence="5 6">
    <name type="scientific">Hymenoscyphus fraxineus</name>
    <dbReference type="NCBI Taxonomy" id="746836"/>
    <lineage>
        <taxon>Eukaryota</taxon>
        <taxon>Fungi</taxon>
        <taxon>Dikarya</taxon>
        <taxon>Ascomycota</taxon>
        <taxon>Pezizomycotina</taxon>
        <taxon>Leotiomycetes</taxon>
        <taxon>Helotiales</taxon>
        <taxon>Helotiaceae</taxon>
        <taxon>Hymenoscyphus</taxon>
    </lineage>
</organism>
<dbReference type="Gene3D" id="2.40.70.10">
    <property type="entry name" value="Acid Proteases"/>
    <property type="match status" value="2"/>
</dbReference>
<dbReference type="PANTHER" id="PTHR47966">
    <property type="entry name" value="BETA-SITE APP-CLEAVING ENZYME, ISOFORM A-RELATED"/>
    <property type="match status" value="1"/>
</dbReference>
<dbReference type="GO" id="GO:0000324">
    <property type="term" value="C:fungal-type vacuole"/>
    <property type="evidence" value="ECO:0007669"/>
    <property type="project" value="TreeGrafter"/>
</dbReference>
<comment type="caution">
    <text evidence="5">The sequence shown here is derived from an EMBL/GenBank/DDBJ whole genome shotgun (WGS) entry which is preliminary data.</text>
</comment>
<protein>
    <recommendedName>
        <fullName evidence="4">Peptidase A1 domain-containing protein</fullName>
    </recommendedName>
</protein>
<dbReference type="InterPro" id="IPR033121">
    <property type="entry name" value="PEPTIDASE_A1"/>
</dbReference>
<feature type="compositionally biased region" description="Basic and acidic residues" evidence="2">
    <location>
        <begin position="448"/>
        <end position="470"/>
    </location>
</feature>
<dbReference type="EMBL" id="CAJVRL010000049">
    <property type="protein sequence ID" value="CAG8953338.1"/>
    <property type="molecule type" value="Genomic_DNA"/>
</dbReference>
<dbReference type="PANTHER" id="PTHR47966:SF51">
    <property type="entry name" value="BETA-SITE APP-CLEAVING ENZYME, ISOFORM A-RELATED"/>
    <property type="match status" value="1"/>
</dbReference>
<dbReference type="AlphaFoldDB" id="A0A9N9KVF0"/>
<keyword evidence="6" id="KW-1185">Reference proteome</keyword>
<evidence type="ECO:0000313" key="6">
    <source>
        <dbReference type="Proteomes" id="UP000696280"/>
    </source>
</evidence>
<proteinExistence type="inferred from homology"/>
<dbReference type="PRINTS" id="PR00792">
    <property type="entry name" value="PEPSIN"/>
</dbReference>
<keyword evidence="3" id="KW-0812">Transmembrane</keyword>
<evidence type="ECO:0000259" key="4">
    <source>
        <dbReference type="PROSITE" id="PS51767"/>
    </source>
</evidence>